<evidence type="ECO:0000313" key="1">
    <source>
        <dbReference type="EMBL" id="OAD55125.1"/>
    </source>
</evidence>
<dbReference type="Gene3D" id="1.25.10.10">
    <property type="entry name" value="Leucine-rich Repeat Variant"/>
    <property type="match status" value="1"/>
</dbReference>
<name>A0A310SL65_9HYME</name>
<protein>
    <submittedName>
        <fullName evidence="1">Uncharacterized protein</fullName>
    </submittedName>
</protein>
<accession>A0A310SL65</accession>
<keyword evidence="2" id="KW-1185">Reference proteome</keyword>
<dbReference type="InterPro" id="IPR011989">
    <property type="entry name" value="ARM-like"/>
</dbReference>
<dbReference type="Proteomes" id="UP000250275">
    <property type="component" value="Unassembled WGS sequence"/>
</dbReference>
<proteinExistence type="predicted"/>
<reference evidence="1 2" key="1">
    <citation type="submission" date="2015-07" db="EMBL/GenBank/DDBJ databases">
        <title>The genome of Eufriesea mexicana.</title>
        <authorList>
            <person name="Pan H."/>
            <person name="Kapheim K."/>
        </authorList>
    </citation>
    <scope>NUCLEOTIDE SEQUENCE [LARGE SCALE GENOMIC DNA]</scope>
    <source>
        <strain evidence="1">0111107269</strain>
        <tissue evidence="1">Whole body</tissue>
    </source>
</reference>
<organism evidence="1 2">
    <name type="scientific">Eufriesea mexicana</name>
    <dbReference type="NCBI Taxonomy" id="516756"/>
    <lineage>
        <taxon>Eukaryota</taxon>
        <taxon>Metazoa</taxon>
        <taxon>Ecdysozoa</taxon>
        <taxon>Arthropoda</taxon>
        <taxon>Hexapoda</taxon>
        <taxon>Insecta</taxon>
        <taxon>Pterygota</taxon>
        <taxon>Neoptera</taxon>
        <taxon>Endopterygota</taxon>
        <taxon>Hymenoptera</taxon>
        <taxon>Apocrita</taxon>
        <taxon>Aculeata</taxon>
        <taxon>Apoidea</taxon>
        <taxon>Anthophila</taxon>
        <taxon>Apidae</taxon>
        <taxon>Eufriesea</taxon>
    </lineage>
</organism>
<gene>
    <name evidence="1" type="ORF">WN48_05563</name>
</gene>
<sequence length="184" mass="21004">MVACYLSVAEKLLNSEGRELRRALFSLKQIFQDYHIVKDKFEHSKSDVLTQEVPNIHPSNSSFQRDLIVSIISLASYEINYNAPSFIEMVPHRTRSAPRSKDSSSEIANVQFRFLILANLIREFDGRSASTARRSFGLKHGQEQLGPDKFTERSSLVLFRWLFRFGILVLEHSAVSMTDHGLGD</sequence>
<dbReference type="EMBL" id="KQ763388">
    <property type="protein sequence ID" value="OAD55125.1"/>
    <property type="molecule type" value="Genomic_DNA"/>
</dbReference>
<evidence type="ECO:0000313" key="2">
    <source>
        <dbReference type="Proteomes" id="UP000250275"/>
    </source>
</evidence>
<dbReference type="AlphaFoldDB" id="A0A310SL65"/>